<dbReference type="RefSeq" id="WP_183987876.1">
    <property type="nucleotide sequence ID" value="NZ_JACHHG010000009.1"/>
</dbReference>
<organism evidence="4 5">
    <name type="scientific">Deinobacterium chartae</name>
    <dbReference type="NCBI Taxonomy" id="521158"/>
    <lineage>
        <taxon>Bacteria</taxon>
        <taxon>Thermotogati</taxon>
        <taxon>Deinococcota</taxon>
        <taxon>Deinococci</taxon>
        <taxon>Deinococcales</taxon>
        <taxon>Deinococcaceae</taxon>
        <taxon>Deinobacterium</taxon>
    </lineage>
</organism>
<feature type="domain" description="LytR/CpsA/Psr regulator C-terminal" evidence="3">
    <location>
        <begin position="303"/>
        <end position="385"/>
    </location>
</feature>
<evidence type="ECO:0000259" key="3">
    <source>
        <dbReference type="Pfam" id="PF13399"/>
    </source>
</evidence>
<dbReference type="Pfam" id="PF03816">
    <property type="entry name" value="LytR_cpsA_psr"/>
    <property type="match status" value="1"/>
</dbReference>
<sequence length="387" mass="41452">MRLAKALALAVLLLLAGLLAYLAPAAPALSRYAALPAEPPRPLNYLVAGVTPKYSGHHTRAPEDFRGLTDTILIVQVRPGGQGLRLLSVPRDTMVNTPGYGWGKVNAANVHLGPQALMGALENLTGLELRGYALLSLDALREITDALGGVEVYVPQDMKYTDTAAGLRIDLKKGRQHLSGEQAEGYLRFRYDALGDIGRVQRQQGFMRDLAARALSPAGLLRLPKAVGAAERNLRTNLTRVDVGYVLGALLHRPQLESSLLPGNFGNVGGASYWIPDRDGIARLVQTRFGSRDTQTDVHSFGVAVVNVGAPDGAAHRARERLLSLGYRNVWITRMASGDESRTAVFSRQGLEPARQVARDLGVGEAYASGEGVLGADITVRLGADAE</sequence>
<evidence type="ECO:0000313" key="4">
    <source>
        <dbReference type="EMBL" id="MBB6099129.1"/>
    </source>
</evidence>
<feature type="domain" description="Cell envelope-related transcriptional attenuator" evidence="2">
    <location>
        <begin position="69"/>
        <end position="214"/>
    </location>
</feature>
<dbReference type="Pfam" id="PF13399">
    <property type="entry name" value="LytR_C"/>
    <property type="match status" value="1"/>
</dbReference>
<protein>
    <submittedName>
        <fullName evidence="4">LCP family protein required for cell wall assembly</fullName>
    </submittedName>
</protein>
<reference evidence="4 5" key="1">
    <citation type="submission" date="2020-08" db="EMBL/GenBank/DDBJ databases">
        <title>Genomic Encyclopedia of Type Strains, Phase IV (KMG-IV): sequencing the most valuable type-strain genomes for metagenomic binning, comparative biology and taxonomic classification.</title>
        <authorList>
            <person name="Goeker M."/>
        </authorList>
    </citation>
    <scope>NUCLEOTIDE SEQUENCE [LARGE SCALE GENOMIC DNA]</scope>
    <source>
        <strain evidence="4 5">DSM 21458</strain>
    </source>
</reference>
<name>A0A841I4A1_9DEIO</name>
<dbReference type="AlphaFoldDB" id="A0A841I4A1"/>
<dbReference type="PANTHER" id="PTHR33392">
    <property type="entry name" value="POLYISOPRENYL-TEICHOIC ACID--PEPTIDOGLYCAN TEICHOIC ACID TRANSFERASE TAGU"/>
    <property type="match status" value="1"/>
</dbReference>
<dbReference type="InterPro" id="IPR050922">
    <property type="entry name" value="LytR/CpsA/Psr_CW_biosynth"/>
</dbReference>
<dbReference type="NCBIfam" id="TIGR00350">
    <property type="entry name" value="lytR_cpsA_psr"/>
    <property type="match status" value="1"/>
</dbReference>
<evidence type="ECO:0000256" key="1">
    <source>
        <dbReference type="ARBA" id="ARBA00006068"/>
    </source>
</evidence>
<dbReference type="InterPro" id="IPR004474">
    <property type="entry name" value="LytR_CpsA_psr"/>
</dbReference>
<evidence type="ECO:0000259" key="2">
    <source>
        <dbReference type="Pfam" id="PF03816"/>
    </source>
</evidence>
<dbReference type="Gene3D" id="3.30.70.2390">
    <property type="match status" value="1"/>
</dbReference>
<dbReference type="Proteomes" id="UP000569951">
    <property type="component" value="Unassembled WGS sequence"/>
</dbReference>
<dbReference type="InterPro" id="IPR027381">
    <property type="entry name" value="LytR/CpsA/Psr_C"/>
</dbReference>
<comment type="similarity">
    <text evidence="1">Belongs to the LytR/CpsA/Psr (LCP) family.</text>
</comment>
<gene>
    <name evidence="4" type="ORF">HNR42_002565</name>
</gene>
<dbReference type="EMBL" id="JACHHG010000009">
    <property type="protein sequence ID" value="MBB6099129.1"/>
    <property type="molecule type" value="Genomic_DNA"/>
</dbReference>
<proteinExistence type="inferred from homology"/>
<evidence type="ECO:0000313" key="5">
    <source>
        <dbReference type="Proteomes" id="UP000569951"/>
    </source>
</evidence>
<comment type="caution">
    <text evidence="4">The sequence shown here is derived from an EMBL/GenBank/DDBJ whole genome shotgun (WGS) entry which is preliminary data.</text>
</comment>
<keyword evidence="5" id="KW-1185">Reference proteome</keyword>
<dbReference type="PANTHER" id="PTHR33392:SF6">
    <property type="entry name" value="POLYISOPRENYL-TEICHOIC ACID--PEPTIDOGLYCAN TEICHOIC ACID TRANSFERASE TAGU"/>
    <property type="match status" value="1"/>
</dbReference>
<accession>A0A841I4A1</accession>
<dbReference type="Gene3D" id="3.40.630.190">
    <property type="entry name" value="LCP protein"/>
    <property type="match status" value="1"/>
</dbReference>